<proteinExistence type="predicted"/>
<dbReference type="Proteomes" id="UP000198500">
    <property type="component" value="Unassembled WGS sequence"/>
</dbReference>
<dbReference type="AlphaFoldDB" id="A0A1H2SBD7"/>
<dbReference type="EMBL" id="FNNI01000001">
    <property type="protein sequence ID" value="SDW28890.1"/>
    <property type="molecule type" value="Genomic_DNA"/>
</dbReference>
<keyword evidence="4" id="KW-1185">Reference proteome</keyword>
<evidence type="ECO:0000313" key="3">
    <source>
        <dbReference type="EMBL" id="SDW28890.1"/>
    </source>
</evidence>
<organism evidence="3 4">
    <name type="scientific">Aidingimonas halophila</name>
    <dbReference type="NCBI Taxonomy" id="574349"/>
    <lineage>
        <taxon>Bacteria</taxon>
        <taxon>Pseudomonadati</taxon>
        <taxon>Pseudomonadota</taxon>
        <taxon>Gammaproteobacteria</taxon>
        <taxon>Oceanospirillales</taxon>
        <taxon>Halomonadaceae</taxon>
        <taxon>Aidingimonas</taxon>
    </lineage>
</organism>
<name>A0A1H2SBD7_9GAMM</name>
<feature type="chain" id="PRO_5011690618" evidence="1">
    <location>
        <begin position="21"/>
        <end position="130"/>
    </location>
</feature>
<dbReference type="InterPro" id="IPR036873">
    <property type="entry name" value="Rhodanese-like_dom_sf"/>
</dbReference>
<dbReference type="OrthoDB" id="9781034at2"/>
<dbReference type="RefSeq" id="WP_092567914.1">
    <property type="nucleotide sequence ID" value="NZ_BMXH01000001.1"/>
</dbReference>
<accession>A0A1H2SBD7</accession>
<keyword evidence="3" id="KW-0808">Transferase</keyword>
<evidence type="ECO:0000259" key="2">
    <source>
        <dbReference type="PROSITE" id="PS50206"/>
    </source>
</evidence>
<reference evidence="3 4" key="1">
    <citation type="submission" date="2016-10" db="EMBL/GenBank/DDBJ databases">
        <authorList>
            <person name="de Groot N.N."/>
        </authorList>
    </citation>
    <scope>NUCLEOTIDE SEQUENCE [LARGE SCALE GENOMIC DNA]</scope>
    <source>
        <strain evidence="3 4">DSM 19219</strain>
    </source>
</reference>
<evidence type="ECO:0000256" key="1">
    <source>
        <dbReference type="SAM" id="SignalP"/>
    </source>
</evidence>
<keyword evidence="3" id="KW-0670">Pyruvate</keyword>
<dbReference type="STRING" id="574349.SAMN05443545_101522"/>
<keyword evidence="1" id="KW-0732">Signal</keyword>
<dbReference type="GO" id="GO:0016740">
    <property type="term" value="F:transferase activity"/>
    <property type="evidence" value="ECO:0007669"/>
    <property type="project" value="UniProtKB-KW"/>
</dbReference>
<sequence length="130" mass="14114">MTYRLILVAVSLCISSQAIAGHVPPLVDAEWLDERLHDDDLAVLDVRSSIDEGGDRESFIAARIPGSRYSNYTDDGWRESRNDVAGLMPDVDQLEQLIGGLGISNDSTVVIVPAGTGPTDFSWLDRASEP</sequence>
<evidence type="ECO:0000313" key="4">
    <source>
        <dbReference type="Proteomes" id="UP000198500"/>
    </source>
</evidence>
<dbReference type="PROSITE" id="PS50206">
    <property type="entry name" value="RHODANESE_3"/>
    <property type="match status" value="1"/>
</dbReference>
<protein>
    <submittedName>
        <fullName evidence="3">Thiosulfate/3-mercaptopyruvate sulfurtransferase</fullName>
    </submittedName>
</protein>
<feature type="domain" description="Rhodanese" evidence="2">
    <location>
        <begin position="37"/>
        <end position="112"/>
    </location>
</feature>
<dbReference type="Gene3D" id="3.40.250.10">
    <property type="entry name" value="Rhodanese-like domain"/>
    <property type="match status" value="1"/>
</dbReference>
<dbReference type="InterPro" id="IPR001763">
    <property type="entry name" value="Rhodanese-like_dom"/>
</dbReference>
<feature type="signal peptide" evidence="1">
    <location>
        <begin position="1"/>
        <end position="20"/>
    </location>
</feature>
<gene>
    <name evidence="3" type="ORF">SAMN05443545_101522</name>
</gene>
<dbReference type="SUPFAM" id="SSF52821">
    <property type="entry name" value="Rhodanese/Cell cycle control phosphatase"/>
    <property type="match status" value="1"/>
</dbReference>